<dbReference type="Gene3D" id="2.40.70.10">
    <property type="entry name" value="Acid Proteases"/>
    <property type="match status" value="2"/>
</dbReference>
<keyword evidence="2" id="KW-0378">Hydrolase</keyword>
<keyword evidence="4" id="KW-0732">Signal</keyword>
<feature type="domain" description="Peptidase A1" evidence="5">
    <location>
        <begin position="67"/>
        <end position="376"/>
    </location>
</feature>
<comment type="similarity">
    <text evidence="1">Belongs to the peptidase A1 family.</text>
</comment>
<evidence type="ECO:0000259" key="5">
    <source>
        <dbReference type="PROSITE" id="PS51767"/>
    </source>
</evidence>
<dbReference type="EMBL" id="JAPQKH010000003">
    <property type="protein sequence ID" value="KAJ5106284.1"/>
    <property type="molecule type" value="Genomic_DNA"/>
</dbReference>
<evidence type="ECO:0000313" key="6">
    <source>
        <dbReference type="EMBL" id="KAJ5106284.1"/>
    </source>
</evidence>
<accession>A0A9W9FTV7</accession>
<gene>
    <name evidence="6" type="ORF">N7456_002959</name>
</gene>
<dbReference type="GO" id="GO:0004190">
    <property type="term" value="F:aspartic-type endopeptidase activity"/>
    <property type="evidence" value="ECO:0007669"/>
    <property type="project" value="InterPro"/>
</dbReference>
<dbReference type="AlphaFoldDB" id="A0A9W9FTV7"/>
<dbReference type="PANTHER" id="PTHR47966">
    <property type="entry name" value="BETA-SITE APP-CLEAVING ENZYME, ISOFORM A-RELATED"/>
    <property type="match status" value="1"/>
</dbReference>
<dbReference type="Proteomes" id="UP001149165">
    <property type="component" value="Unassembled WGS sequence"/>
</dbReference>
<dbReference type="GO" id="GO:0006508">
    <property type="term" value="P:proteolysis"/>
    <property type="evidence" value="ECO:0007669"/>
    <property type="project" value="InterPro"/>
</dbReference>
<dbReference type="OrthoDB" id="771136at2759"/>
<keyword evidence="7" id="KW-1185">Reference proteome</keyword>
<evidence type="ECO:0000256" key="2">
    <source>
        <dbReference type="ARBA" id="ARBA00022801"/>
    </source>
</evidence>
<sequence>MALKWLFLLACVTWDGAQGLSLDQHDAPAVIKSQIHRRERITNKIQKRTSDTSVSFDNPSPGFNPLYYLNLTVGTPPQEIQVELDTSSGYLDITGDNSTACDYMKCASGFFDVKASSSYQFSNANFNLTTTWEKSFNGDFGNDNVTINDMTISNMDLAVNTGLDWGNYLGLGYVVSETSDAPGTILQAMVDNQYIKSAAYSLWVEEAGTEGTILFGGVNKAKYTGNLYTMPIPAHSGIHYLPLVLVTGVTLQTSNISDSQTSGLPAYMVLDTMVAETFLPTDIVEHIYNDLNVTWEGNQQYGLIDCSMKQKDYNMTFTFSGFNLTIPLGDFISPGENTLCAFNIVPSLGETSVLGNTFLCKVYAVFDLSNNEISLAARDFDGGEDRILEIASGSTPISGAVTKSSTATATVPTAVISPSAVRQFPISSTTGSLTITSTSKGAASVPTGIPNNIVAGLIGAGLLIAL</sequence>
<reference evidence="6" key="2">
    <citation type="journal article" date="2023" name="IMA Fungus">
        <title>Comparative genomic study of the Penicillium genus elucidates a diverse pangenome and 15 lateral gene transfer events.</title>
        <authorList>
            <person name="Petersen C."/>
            <person name="Sorensen T."/>
            <person name="Nielsen M.R."/>
            <person name="Sondergaard T.E."/>
            <person name="Sorensen J.L."/>
            <person name="Fitzpatrick D.A."/>
            <person name="Frisvad J.C."/>
            <person name="Nielsen K.L."/>
        </authorList>
    </citation>
    <scope>NUCLEOTIDE SEQUENCE</scope>
    <source>
        <strain evidence="6">IBT 30069</strain>
    </source>
</reference>
<evidence type="ECO:0000256" key="4">
    <source>
        <dbReference type="SAM" id="SignalP"/>
    </source>
</evidence>
<proteinExistence type="inferred from homology"/>
<organism evidence="6 7">
    <name type="scientific">Penicillium angulare</name>
    <dbReference type="NCBI Taxonomy" id="116970"/>
    <lineage>
        <taxon>Eukaryota</taxon>
        <taxon>Fungi</taxon>
        <taxon>Dikarya</taxon>
        <taxon>Ascomycota</taxon>
        <taxon>Pezizomycotina</taxon>
        <taxon>Eurotiomycetes</taxon>
        <taxon>Eurotiomycetidae</taxon>
        <taxon>Eurotiales</taxon>
        <taxon>Aspergillaceae</taxon>
        <taxon>Penicillium</taxon>
    </lineage>
</organism>
<feature type="chain" id="PRO_5040767091" description="Peptidase A1 domain-containing protein" evidence="4">
    <location>
        <begin position="20"/>
        <end position="466"/>
    </location>
</feature>
<evidence type="ECO:0000313" key="7">
    <source>
        <dbReference type="Proteomes" id="UP001149165"/>
    </source>
</evidence>
<comment type="caution">
    <text evidence="6">The sequence shown here is derived from an EMBL/GenBank/DDBJ whole genome shotgun (WGS) entry which is preliminary data.</text>
</comment>
<dbReference type="InterPro" id="IPR001461">
    <property type="entry name" value="Aspartic_peptidase_A1"/>
</dbReference>
<name>A0A9W9FTV7_9EURO</name>
<dbReference type="SUPFAM" id="SSF50630">
    <property type="entry name" value="Acid proteases"/>
    <property type="match status" value="1"/>
</dbReference>
<dbReference type="InterPro" id="IPR021109">
    <property type="entry name" value="Peptidase_aspartic_dom_sf"/>
</dbReference>
<dbReference type="InterPro" id="IPR033121">
    <property type="entry name" value="PEPTIDASE_A1"/>
</dbReference>
<dbReference type="Pfam" id="PF00026">
    <property type="entry name" value="Asp"/>
    <property type="match status" value="1"/>
</dbReference>
<evidence type="ECO:0000256" key="1">
    <source>
        <dbReference type="ARBA" id="ARBA00007447"/>
    </source>
</evidence>
<reference evidence="6" key="1">
    <citation type="submission" date="2022-11" db="EMBL/GenBank/DDBJ databases">
        <authorList>
            <person name="Petersen C."/>
        </authorList>
    </citation>
    <scope>NUCLEOTIDE SEQUENCE</scope>
    <source>
        <strain evidence="6">IBT 30069</strain>
    </source>
</reference>
<protein>
    <recommendedName>
        <fullName evidence="5">Peptidase A1 domain-containing protein</fullName>
    </recommendedName>
</protein>
<feature type="signal peptide" evidence="4">
    <location>
        <begin position="1"/>
        <end position="19"/>
    </location>
</feature>
<feature type="active site" evidence="3">
    <location>
        <position position="85"/>
    </location>
</feature>
<feature type="active site" evidence="3">
    <location>
        <position position="271"/>
    </location>
</feature>
<evidence type="ECO:0000256" key="3">
    <source>
        <dbReference type="PIRSR" id="PIRSR601461-1"/>
    </source>
</evidence>
<dbReference type="PANTHER" id="PTHR47966:SF65">
    <property type="entry name" value="ASPARTIC-TYPE ENDOPEPTIDASE"/>
    <property type="match status" value="1"/>
</dbReference>
<dbReference type="PRINTS" id="PR00792">
    <property type="entry name" value="PEPSIN"/>
</dbReference>
<dbReference type="PROSITE" id="PS51767">
    <property type="entry name" value="PEPTIDASE_A1"/>
    <property type="match status" value="1"/>
</dbReference>